<evidence type="ECO:0000313" key="3">
    <source>
        <dbReference type="EMBL" id="ORX60068.1"/>
    </source>
</evidence>
<sequence length="823" mass="95936">MKDDCIDSLSPIQVTHIDSKKEFRKKDIMSKLDPKYLKYEKIIIDEIRRRKSNTEKNSLELNNYINNKLMKASLLREKFYQKRRLTLKEKHNHINQKRKKSISNSKNTNILKSKKVLAKMAKERKSIDYTCIKESLLSSDSSIFSSDSVLSSSTSSIDLHTSENCLKSNKNELINSPESLNKNSQSNEIETKVNEQDSNINSEVNSKNDNDNNNNNNNNNKEMNIENKNVYEDNNDVINITNTSMKKEPSNNSVKLSKNSSRKNSKNIIEKSESQVSKSSNHHHRHHRHRTNEKNGHNSTNKMKLNEISTDLLDNISLYNTKLAIPYLPPVTRYTLRELDTDEIITNPQLRHDLYFDPKLQFKPNTDGERGVQKKMKADLCWKEIDYEINQMHNYKRVPLLINEIKCILKEMISYVKDFAEEINANIDIQLISQEIKHGVFAPHNLITYIAKTLKIHCAPARDEYIDRIEELSKQNKFVETLKLIYEVLELMKLDLANHQLTRIRPYVLTHTVEFEWKFFKDQLDKKNITDVNTRNWLQMSLQNQPANSSFNDIFYAGFLKLLLTYNQNRIVPETFRLDKSRIVTFYNEWQDITILSCLLLIFRQGCNSKCTSENILSLKQRLYVLLTSQSTSLKHINLEITNMAGQIRKKDYSPKEIELISGLIEKTLSPENKLYVMIQTRISTYIVYYLNNDSLPKELMCRHNMIEMESEISTLSQKIKNVVELNLQTYSEYYKSIFLELKQQKTNSLIKTLNNVKNDNSINKYKNDISTQTSNKPLVEKTPSSQVSATKIQMPNNSKTSEHQVPNNNLNNSHDSKSNSQI</sequence>
<dbReference type="Proteomes" id="UP000193719">
    <property type="component" value="Unassembled WGS sequence"/>
</dbReference>
<dbReference type="GO" id="GO:0010737">
    <property type="term" value="P:protein kinase A signaling"/>
    <property type="evidence" value="ECO:0007669"/>
    <property type="project" value="TreeGrafter"/>
</dbReference>
<evidence type="ECO:0000256" key="1">
    <source>
        <dbReference type="ARBA" id="ARBA00010954"/>
    </source>
</evidence>
<reference evidence="3 4" key="2">
    <citation type="submission" date="2016-08" db="EMBL/GenBank/DDBJ databases">
        <title>Pervasive Adenine N6-methylation of Active Genes in Fungi.</title>
        <authorList>
            <consortium name="DOE Joint Genome Institute"/>
            <person name="Mondo S.J."/>
            <person name="Dannebaum R.O."/>
            <person name="Kuo R.C."/>
            <person name="Labutti K."/>
            <person name="Haridas S."/>
            <person name="Kuo A."/>
            <person name="Salamov A."/>
            <person name="Ahrendt S.R."/>
            <person name="Lipzen A."/>
            <person name="Sullivan W."/>
            <person name="Andreopoulos W.B."/>
            <person name="Clum A."/>
            <person name="Lindquist E."/>
            <person name="Daum C."/>
            <person name="Ramamoorthy G.K."/>
            <person name="Gryganskyi A."/>
            <person name="Culley D."/>
            <person name="Magnuson J.K."/>
            <person name="James T.Y."/>
            <person name="O'Malley M.A."/>
            <person name="Stajich J.E."/>
            <person name="Spatafora J.W."/>
            <person name="Visel A."/>
            <person name="Grigoriev I.V."/>
        </authorList>
    </citation>
    <scope>NUCLEOTIDE SEQUENCE [LARGE SCALE GENOMIC DNA]</scope>
    <source>
        <strain evidence="4">finn</strain>
    </source>
</reference>
<feature type="region of interest" description="Disordered" evidence="2">
    <location>
        <begin position="768"/>
        <end position="823"/>
    </location>
</feature>
<evidence type="ECO:0000256" key="2">
    <source>
        <dbReference type="SAM" id="MobiDB-lite"/>
    </source>
</evidence>
<keyword evidence="4" id="KW-1185">Reference proteome</keyword>
<dbReference type="EMBL" id="MCFH01000002">
    <property type="protein sequence ID" value="ORX60068.1"/>
    <property type="molecule type" value="Genomic_DNA"/>
</dbReference>
<dbReference type="InterPro" id="IPR008862">
    <property type="entry name" value="Tcp11"/>
</dbReference>
<dbReference type="PANTHER" id="PTHR12832">
    <property type="entry name" value="TESTIS-SPECIFIC PROTEIN PBS13 T-COMPLEX 11"/>
    <property type="match status" value="1"/>
</dbReference>
<comment type="similarity">
    <text evidence="1">Belongs to the TCP11 family.</text>
</comment>
<name>A0A1Y1VMD7_9FUNG</name>
<organism evidence="3 4">
    <name type="scientific">Piromyces finnis</name>
    <dbReference type="NCBI Taxonomy" id="1754191"/>
    <lineage>
        <taxon>Eukaryota</taxon>
        <taxon>Fungi</taxon>
        <taxon>Fungi incertae sedis</taxon>
        <taxon>Chytridiomycota</taxon>
        <taxon>Chytridiomycota incertae sedis</taxon>
        <taxon>Neocallimastigomycetes</taxon>
        <taxon>Neocallimastigales</taxon>
        <taxon>Neocallimastigaceae</taxon>
        <taxon>Piromyces</taxon>
    </lineage>
</organism>
<evidence type="ECO:0000313" key="4">
    <source>
        <dbReference type="Proteomes" id="UP000193719"/>
    </source>
</evidence>
<comment type="caution">
    <text evidence="3">The sequence shown here is derived from an EMBL/GenBank/DDBJ whole genome shotgun (WGS) entry which is preliminary data.</text>
</comment>
<dbReference type="PANTHER" id="PTHR12832:SF11">
    <property type="entry name" value="LD23868P"/>
    <property type="match status" value="1"/>
</dbReference>
<protein>
    <submittedName>
        <fullName evidence="3">Tcp11-domain-containing protein</fullName>
    </submittedName>
</protein>
<feature type="compositionally biased region" description="Low complexity" evidence="2">
    <location>
        <begin position="201"/>
        <end position="222"/>
    </location>
</feature>
<dbReference type="AlphaFoldDB" id="A0A1Y1VMD7"/>
<feature type="compositionally biased region" description="Basic residues" evidence="2">
    <location>
        <begin position="280"/>
        <end position="291"/>
    </location>
</feature>
<dbReference type="Pfam" id="PF05794">
    <property type="entry name" value="Tcp11"/>
    <property type="match status" value="1"/>
</dbReference>
<feature type="compositionally biased region" description="Low complexity" evidence="2">
    <location>
        <begin position="250"/>
        <end position="259"/>
    </location>
</feature>
<feature type="compositionally biased region" description="Polar residues" evidence="2">
    <location>
        <begin position="171"/>
        <end position="188"/>
    </location>
</feature>
<feature type="region of interest" description="Disordered" evidence="2">
    <location>
        <begin position="171"/>
        <end position="301"/>
    </location>
</feature>
<proteinExistence type="inferred from homology"/>
<gene>
    <name evidence="3" type="ORF">BCR36DRAFT_342378</name>
</gene>
<dbReference type="OrthoDB" id="276323at2759"/>
<accession>A0A1Y1VMD7</accession>
<reference evidence="3 4" key="1">
    <citation type="submission" date="2016-08" db="EMBL/GenBank/DDBJ databases">
        <title>Genomes of anaerobic fungi encode conserved fungal cellulosomes for biomass hydrolysis.</title>
        <authorList>
            <consortium name="DOE Joint Genome Institute"/>
            <person name="Haitjema C.H."/>
            <person name="Gilmore S.P."/>
            <person name="Henske J.K."/>
            <person name="Solomon K.V."/>
            <person name="De Groot R."/>
            <person name="Kuo A."/>
            <person name="Mondo S.J."/>
            <person name="Salamov A.A."/>
            <person name="Labutti K."/>
            <person name="Zhao Z."/>
            <person name="Chiniquy J."/>
            <person name="Barry K."/>
            <person name="Brewer H.M."/>
            <person name="Purvine S.O."/>
            <person name="Wright A.T."/>
            <person name="Boxma B."/>
            <person name="Van Alen T."/>
            <person name="Hackstein J.H."/>
            <person name="Baker S.E."/>
            <person name="Grigoriev I.V."/>
            <person name="O'Malley M.A."/>
        </authorList>
    </citation>
    <scope>NUCLEOTIDE SEQUENCE [LARGE SCALE GENOMIC DNA]</scope>
    <source>
        <strain evidence="4">finn</strain>
    </source>
</reference>